<dbReference type="AlphaFoldDB" id="A0A9N8Z6H1"/>
<dbReference type="Proteomes" id="UP000789759">
    <property type="component" value="Unassembled WGS sequence"/>
</dbReference>
<evidence type="ECO:0000313" key="2">
    <source>
        <dbReference type="EMBL" id="CAG8472381.1"/>
    </source>
</evidence>
<proteinExistence type="predicted"/>
<name>A0A9N8Z6H1_9GLOM</name>
<protein>
    <submittedName>
        <fullName evidence="2">6452_t:CDS:1</fullName>
    </submittedName>
</protein>
<dbReference type="OrthoDB" id="8068875at2759"/>
<accession>A0A9N8Z6H1</accession>
<evidence type="ECO:0000313" key="3">
    <source>
        <dbReference type="Proteomes" id="UP000789759"/>
    </source>
</evidence>
<evidence type="ECO:0000259" key="1">
    <source>
        <dbReference type="PROSITE" id="PS50020"/>
    </source>
</evidence>
<reference evidence="2" key="1">
    <citation type="submission" date="2021-06" db="EMBL/GenBank/DDBJ databases">
        <authorList>
            <person name="Kallberg Y."/>
            <person name="Tangrot J."/>
            <person name="Rosling A."/>
        </authorList>
    </citation>
    <scope>NUCLEOTIDE SEQUENCE</scope>
    <source>
        <strain evidence="2">FL966</strain>
    </source>
</reference>
<comment type="caution">
    <text evidence="2">The sequence shown here is derived from an EMBL/GenBank/DDBJ whole genome shotgun (WGS) entry which is preliminary data.</text>
</comment>
<keyword evidence="3" id="KW-1185">Reference proteome</keyword>
<dbReference type="Gene3D" id="2.20.70.10">
    <property type="match status" value="1"/>
</dbReference>
<gene>
    <name evidence="2" type="ORF">CPELLU_LOCUS1133</name>
</gene>
<dbReference type="PROSITE" id="PS50020">
    <property type="entry name" value="WW_DOMAIN_2"/>
    <property type="match status" value="1"/>
</dbReference>
<sequence>MYGGNANNVTIQQQPVSQLGPPPSRVYFVDYNTKTITWNDPRLSISNKITAQQKISHENTLIESYHPLLFQLLIGDIAEIDVNDWKKHTDYREYAESDKIIYTYDRGTAKRNYIYCNSLQEHLAFPLTGSKTYREVMNFVDSQLKKQ</sequence>
<dbReference type="EMBL" id="CAJVQA010000393">
    <property type="protein sequence ID" value="CAG8472381.1"/>
    <property type="molecule type" value="Genomic_DNA"/>
</dbReference>
<feature type="domain" description="WW" evidence="1">
    <location>
        <begin position="25"/>
        <end position="43"/>
    </location>
</feature>
<dbReference type="InterPro" id="IPR001202">
    <property type="entry name" value="WW_dom"/>
</dbReference>
<organism evidence="2 3">
    <name type="scientific">Cetraspora pellucida</name>
    <dbReference type="NCBI Taxonomy" id="1433469"/>
    <lineage>
        <taxon>Eukaryota</taxon>
        <taxon>Fungi</taxon>
        <taxon>Fungi incertae sedis</taxon>
        <taxon>Mucoromycota</taxon>
        <taxon>Glomeromycotina</taxon>
        <taxon>Glomeromycetes</taxon>
        <taxon>Diversisporales</taxon>
        <taxon>Gigasporaceae</taxon>
        <taxon>Cetraspora</taxon>
    </lineage>
</organism>